<accession>A0ABR2QY06</accession>
<feature type="compositionally biased region" description="Basic and acidic residues" evidence="1">
    <location>
        <begin position="96"/>
        <end position="112"/>
    </location>
</feature>
<evidence type="ECO:0000313" key="3">
    <source>
        <dbReference type="Proteomes" id="UP001396334"/>
    </source>
</evidence>
<sequence length="167" mass="17987">MRLESVSAGKDVLHGSGSGNSEAAEAVNEVADRQGAASKDVVIQSQVSLNPKNHVAVRILERGTELVGSNGIGRRNSSGVGLELPKGAQRAMVGKGAEKKMGKNRRKSDARPKSKIVLGEWLGGLDRELQVQEKKNLSVKSHIESIEAPDLSLDWRDNKAFDHDSKQ</sequence>
<name>A0ABR2QY06_9ROSI</name>
<gene>
    <name evidence="2" type="ORF">V6N11_043003</name>
</gene>
<feature type="region of interest" description="Disordered" evidence="1">
    <location>
        <begin position="89"/>
        <end position="112"/>
    </location>
</feature>
<feature type="region of interest" description="Disordered" evidence="1">
    <location>
        <begin position="1"/>
        <end position="31"/>
    </location>
</feature>
<evidence type="ECO:0000313" key="2">
    <source>
        <dbReference type="EMBL" id="KAK9005575.1"/>
    </source>
</evidence>
<protein>
    <submittedName>
        <fullName evidence="2">Uncharacterized protein</fullName>
    </submittedName>
</protein>
<comment type="caution">
    <text evidence="2">The sequence shown here is derived from an EMBL/GenBank/DDBJ whole genome shotgun (WGS) entry which is preliminary data.</text>
</comment>
<keyword evidence="3" id="KW-1185">Reference proteome</keyword>
<proteinExistence type="predicted"/>
<dbReference type="Proteomes" id="UP001396334">
    <property type="component" value="Unassembled WGS sequence"/>
</dbReference>
<evidence type="ECO:0000256" key="1">
    <source>
        <dbReference type="SAM" id="MobiDB-lite"/>
    </source>
</evidence>
<organism evidence="2 3">
    <name type="scientific">Hibiscus sabdariffa</name>
    <name type="common">roselle</name>
    <dbReference type="NCBI Taxonomy" id="183260"/>
    <lineage>
        <taxon>Eukaryota</taxon>
        <taxon>Viridiplantae</taxon>
        <taxon>Streptophyta</taxon>
        <taxon>Embryophyta</taxon>
        <taxon>Tracheophyta</taxon>
        <taxon>Spermatophyta</taxon>
        <taxon>Magnoliopsida</taxon>
        <taxon>eudicotyledons</taxon>
        <taxon>Gunneridae</taxon>
        <taxon>Pentapetalae</taxon>
        <taxon>rosids</taxon>
        <taxon>malvids</taxon>
        <taxon>Malvales</taxon>
        <taxon>Malvaceae</taxon>
        <taxon>Malvoideae</taxon>
        <taxon>Hibiscus</taxon>
    </lineage>
</organism>
<dbReference type="EMBL" id="JBBPBN010000030">
    <property type="protein sequence ID" value="KAK9005575.1"/>
    <property type="molecule type" value="Genomic_DNA"/>
</dbReference>
<reference evidence="2 3" key="1">
    <citation type="journal article" date="2024" name="G3 (Bethesda)">
        <title>Genome assembly of Hibiscus sabdariffa L. provides insights into metabolisms of medicinal natural products.</title>
        <authorList>
            <person name="Kim T."/>
        </authorList>
    </citation>
    <scope>NUCLEOTIDE SEQUENCE [LARGE SCALE GENOMIC DNA]</scope>
    <source>
        <strain evidence="2">TK-2024</strain>
        <tissue evidence="2">Old leaves</tissue>
    </source>
</reference>